<accession>A0A8H4ZW50</accession>
<dbReference type="InterPro" id="IPR009060">
    <property type="entry name" value="UBA-like_sf"/>
</dbReference>
<dbReference type="PROSITE" id="PS50127">
    <property type="entry name" value="UBC_2"/>
    <property type="match status" value="1"/>
</dbReference>
<protein>
    <recommendedName>
        <fullName evidence="2">UBC core domain-containing protein</fullName>
    </recommendedName>
</protein>
<dbReference type="InterPro" id="IPR015368">
    <property type="entry name" value="UBA_C_fun"/>
</dbReference>
<organism evidence="3 4">
    <name type="scientific">Fusarium anthophilum</name>
    <dbReference type="NCBI Taxonomy" id="48485"/>
    <lineage>
        <taxon>Eukaryota</taxon>
        <taxon>Fungi</taxon>
        <taxon>Dikarya</taxon>
        <taxon>Ascomycota</taxon>
        <taxon>Pezizomycotina</taxon>
        <taxon>Sordariomycetes</taxon>
        <taxon>Hypocreomycetidae</taxon>
        <taxon>Hypocreales</taxon>
        <taxon>Nectriaceae</taxon>
        <taxon>Fusarium</taxon>
        <taxon>Fusarium fujikuroi species complex</taxon>
    </lineage>
</organism>
<keyword evidence="1" id="KW-0833">Ubl conjugation pathway</keyword>
<dbReference type="InterPro" id="IPR000608">
    <property type="entry name" value="UBC"/>
</dbReference>
<dbReference type="Gene3D" id="3.10.110.10">
    <property type="entry name" value="Ubiquitin Conjugating Enzyme"/>
    <property type="match status" value="1"/>
</dbReference>
<dbReference type="AlphaFoldDB" id="A0A8H4ZW50"/>
<reference evidence="3 4" key="1">
    <citation type="journal article" date="2020" name="BMC Genomics">
        <title>Correction to: Identification and distribution of gene clusters required for synthesis of sphingolipid metabolism inhibitors in diverse species of the filamentous fungus Fusarium.</title>
        <authorList>
            <person name="Kim H.S."/>
            <person name="Lohmar J.M."/>
            <person name="Busman M."/>
            <person name="Brown D.W."/>
            <person name="Naumann T.A."/>
            <person name="Divon H.H."/>
            <person name="Lysoe E."/>
            <person name="Uhlig S."/>
            <person name="Proctor R.H."/>
        </authorList>
    </citation>
    <scope>NUCLEOTIDE SEQUENCE [LARGE SCALE GENOMIC DNA]</scope>
    <source>
        <strain evidence="3 4">NRRL 25214</strain>
    </source>
</reference>
<feature type="domain" description="UBC core" evidence="2">
    <location>
        <begin position="1"/>
        <end position="153"/>
    </location>
</feature>
<gene>
    <name evidence="3" type="ORF">FANTH_1941</name>
</gene>
<dbReference type="EMBL" id="JABEVY010000046">
    <property type="protein sequence ID" value="KAF5253110.1"/>
    <property type="molecule type" value="Genomic_DNA"/>
</dbReference>
<dbReference type="PANTHER" id="PTHR24067">
    <property type="entry name" value="UBIQUITIN-CONJUGATING ENZYME E2"/>
    <property type="match status" value="1"/>
</dbReference>
<dbReference type="SMART" id="SM00212">
    <property type="entry name" value="UBCc"/>
    <property type="match status" value="1"/>
</dbReference>
<dbReference type="CDD" id="cd00195">
    <property type="entry name" value="UBCc_UEV"/>
    <property type="match status" value="1"/>
</dbReference>
<dbReference type="InterPro" id="IPR016135">
    <property type="entry name" value="UBQ-conjugating_enzyme/RWD"/>
</dbReference>
<sequence length="311" mass="35393">MATLAQRKELLNEIQNLIDVYYISFYDPLNHSSLRAAIFGPPGSPYAGGQYDFHMEIPFRYPYETPMITFKTKIWHPNIDAETGQLGRFVPKPRDYKYELKETMEAIVNLLKQPNNSNSSINSVMNPEAQKMFKEDLTAFERKAQEWAVKFARAPDPEAKYAGYNRDLIQRYVDMGFGTDAVVEAFKYVGIDRNHGQDYTLEEAYQGDNGNENLKAYGIVLKLLRAGAGNDKNVSQPLRKDGDMPTSLPFLPLQEEMSTRQFYTTKDQDWTAGPEKEANQDGVDMTYGATLAVLSLIESFHELGVDKNDTY</sequence>
<comment type="caution">
    <text evidence="3">The sequence shown here is derived from an EMBL/GenBank/DDBJ whole genome shotgun (WGS) entry which is preliminary data.</text>
</comment>
<name>A0A8H4ZW50_9HYPO</name>
<dbReference type="Pfam" id="PF00179">
    <property type="entry name" value="UQ_con"/>
    <property type="match status" value="1"/>
</dbReference>
<dbReference type="Proteomes" id="UP000573603">
    <property type="component" value="Unassembled WGS sequence"/>
</dbReference>
<dbReference type="SUPFAM" id="SSF46934">
    <property type="entry name" value="UBA-like"/>
    <property type="match status" value="1"/>
</dbReference>
<evidence type="ECO:0000256" key="1">
    <source>
        <dbReference type="ARBA" id="ARBA00022786"/>
    </source>
</evidence>
<evidence type="ECO:0000313" key="3">
    <source>
        <dbReference type="EMBL" id="KAF5253110.1"/>
    </source>
</evidence>
<evidence type="ECO:0000313" key="4">
    <source>
        <dbReference type="Proteomes" id="UP000573603"/>
    </source>
</evidence>
<dbReference type="Pfam" id="PF09288">
    <property type="entry name" value="UBA_3"/>
    <property type="match status" value="1"/>
</dbReference>
<proteinExistence type="predicted"/>
<keyword evidence="4" id="KW-1185">Reference proteome</keyword>
<dbReference type="SUPFAM" id="SSF54495">
    <property type="entry name" value="UBC-like"/>
    <property type="match status" value="1"/>
</dbReference>
<dbReference type="InterPro" id="IPR050113">
    <property type="entry name" value="Ub_conjugating_enzyme"/>
</dbReference>
<evidence type="ECO:0000259" key="2">
    <source>
        <dbReference type="PROSITE" id="PS50127"/>
    </source>
</evidence>